<dbReference type="Proteomes" id="UP000007110">
    <property type="component" value="Unassembled WGS sequence"/>
</dbReference>
<accession>A0A7M7SSL4</accession>
<dbReference type="KEGG" id="spu:115919236"/>
<dbReference type="GeneID" id="115919236"/>
<reference evidence="3" key="2">
    <citation type="submission" date="2021-01" db="UniProtKB">
        <authorList>
            <consortium name="EnsemblMetazoa"/>
        </authorList>
    </citation>
    <scope>IDENTIFICATION</scope>
</reference>
<reference evidence="4" key="1">
    <citation type="submission" date="2015-02" db="EMBL/GenBank/DDBJ databases">
        <title>Genome sequencing for Strongylocentrotus purpuratus.</title>
        <authorList>
            <person name="Murali S."/>
            <person name="Liu Y."/>
            <person name="Vee V."/>
            <person name="English A."/>
            <person name="Wang M."/>
            <person name="Skinner E."/>
            <person name="Han Y."/>
            <person name="Muzny D.M."/>
            <person name="Worley K.C."/>
            <person name="Gibbs R.A."/>
        </authorList>
    </citation>
    <scope>NUCLEOTIDE SEQUENCE</scope>
</reference>
<evidence type="ECO:0000313" key="4">
    <source>
        <dbReference type="Proteomes" id="UP000007110"/>
    </source>
</evidence>
<organism evidence="3 4">
    <name type="scientific">Strongylocentrotus purpuratus</name>
    <name type="common">Purple sea urchin</name>
    <dbReference type="NCBI Taxonomy" id="7668"/>
    <lineage>
        <taxon>Eukaryota</taxon>
        <taxon>Metazoa</taxon>
        <taxon>Echinodermata</taxon>
        <taxon>Eleutherozoa</taxon>
        <taxon>Echinozoa</taxon>
        <taxon>Echinoidea</taxon>
        <taxon>Euechinoidea</taxon>
        <taxon>Echinacea</taxon>
        <taxon>Camarodonta</taxon>
        <taxon>Echinidea</taxon>
        <taxon>Strongylocentrotidae</taxon>
        <taxon>Strongylocentrotus</taxon>
    </lineage>
</organism>
<feature type="region of interest" description="Disordered" evidence="1">
    <location>
        <begin position="216"/>
        <end position="254"/>
    </location>
</feature>
<dbReference type="Pfam" id="PF00078">
    <property type="entry name" value="RVT_1"/>
    <property type="match status" value="1"/>
</dbReference>
<keyword evidence="4" id="KW-1185">Reference proteome</keyword>
<dbReference type="PANTHER" id="PTHR19446">
    <property type="entry name" value="REVERSE TRANSCRIPTASES"/>
    <property type="match status" value="1"/>
</dbReference>
<dbReference type="CDD" id="cd09076">
    <property type="entry name" value="L1-EN"/>
    <property type="match status" value="1"/>
</dbReference>
<dbReference type="SUPFAM" id="SSF56219">
    <property type="entry name" value="DNase I-like"/>
    <property type="match status" value="1"/>
</dbReference>
<feature type="compositionally biased region" description="Basic residues" evidence="1">
    <location>
        <begin position="220"/>
        <end position="229"/>
    </location>
</feature>
<feature type="domain" description="Reverse transcriptase" evidence="2">
    <location>
        <begin position="420"/>
        <end position="537"/>
    </location>
</feature>
<dbReference type="RefSeq" id="XP_030828392.1">
    <property type="nucleotide sequence ID" value="XM_030972532.1"/>
</dbReference>
<dbReference type="AlphaFoldDB" id="A0A7M7SSL4"/>
<dbReference type="InterPro" id="IPR036691">
    <property type="entry name" value="Endo/exonu/phosph_ase_sf"/>
</dbReference>
<sequence>MTVRLQGHPMNISIIQVYAPTADAPEEEITDFYEMVQDVVDSIPRKDFLIILGDWNAKIGKTREKSEYIGNYGLGIRNERGDRLEEFCVANSFIIGNTRFEHHPRRLWTWMSPGDRARNQIDYIMVKKRWRTSLQNVKTRPGADCGSDHQLLEAKLRLRLKAKKCDSAPTTYDVENIPFQFSVEVKNKFELLLRNDEAEQTPNELWEDMKETIENATKNHIPKKRKRKQPWISNQTFDIADDRKRAKAKHNRGEWSRLNKEVTSSVKEDKRKYIEGKCEDLERHNNNSKAAFAIVKEITKKRTPRLDVINDDNGKTLTENEDIKKRWVQYSTKLFAAQEQVDTQWEESDEMEPPPLRSEVEFAMKQLKNGKSPGFDNLTSEMWKATGEEGTDLMWRLCCNIWKSREWPKDWCRDVFIPLPKKGDLKECANHRTISLICHASKILLKLISRRMKIKLQAEITDEQAGFREGRGTREQIVNIRNIIEKCREHRHPLYLCFIDYSKAFDCVSHSQLWNTMAKMGFPSHIIELIKNLYHDQEANSENQ</sequence>
<dbReference type="OMA" id="NGMISVC"/>
<dbReference type="EnsemblMetazoa" id="XM_030972532">
    <property type="protein sequence ID" value="XP_030828392"/>
    <property type="gene ID" value="LOC115919236"/>
</dbReference>
<protein>
    <recommendedName>
        <fullName evidence="2">Reverse transcriptase domain-containing protein</fullName>
    </recommendedName>
</protein>
<proteinExistence type="predicted"/>
<dbReference type="OrthoDB" id="10033659at2759"/>
<evidence type="ECO:0000259" key="2">
    <source>
        <dbReference type="Pfam" id="PF00078"/>
    </source>
</evidence>
<name>A0A7M7SSL4_STRPU</name>
<evidence type="ECO:0000256" key="1">
    <source>
        <dbReference type="SAM" id="MobiDB-lite"/>
    </source>
</evidence>
<dbReference type="Gene3D" id="3.60.10.10">
    <property type="entry name" value="Endonuclease/exonuclease/phosphatase"/>
    <property type="match status" value="1"/>
</dbReference>
<evidence type="ECO:0000313" key="3">
    <source>
        <dbReference type="EnsemblMetazoa" id="XP_030828392"/>
    </source>
</evidence>
<dbReference type="InParanoid" id="A0A7M7SSL4"/>
<dbReference type="InterPro" id="IPR000477">
    <property type="entry name" value="RT_dom"/>
</dbReference>
<dbReference type="CDD" id="cd01650">
    <property type="entry name" value="RT_nLTR_like"/>
    <property type="match status" value="1"/>
</dbReference>